<organism evidence="1">
    <name type="scientific">marine sediment metagenome</name>
    <dbReference type="NCBI Taxonomy" id="412755"/>
    <lineage>
        <taxon>unclassified sequences</taxon>
        <taxon>metagenomes</taxon>
        <taxon>ecological metagenomes</taxon>
    </lineage>
</organism>
<dbReference type="AlphaFoldDB" id="A0A0F9GQ50"/>
<protein>
    <submittedName>
        <fullName evidence="1">Uncharacterized protein</fullName>
    </submittedName>
</protein>
<proteinExistence type="predicted"/>
<name>A0A0F9GQ50_9ZZZZ</name>
<sequence>MTTNLKEEVINLIRKLPEDATLDDIMYHLYVKKKILIGIQEIDQGKTIPHEQVMDTAKKRLEKWLK</sequence>
<dbReference type="EMBL" id="LAZR01017303">
    <property type="protein sequence ID" value="KKM00980.1"/>
    <property type="molecule type" value="Genomic_DNA"/>
</dbReference>
<gene>
    <name evidence="1" type="ORF">LCGC14_1799020</name>
</gene>
<reference evidence="1" key="1">
    <citation type="journal article" date="2015" name="Nature">
        <title>Complex archaea that bridge the gap between prokaryotes and eukaryotes.</title>
        <authorList>
            <person name="Spang A."/>
            <person name="Saw J.H."/>
            <person name="Jorgensen S.L."/>
            <person name="Zaremba-Niedzwiedzka K."/>
            <person name="Martijn J."/>
            <person name="Lind A.E."/>
            <person name="van Eijk R."/>
            <person name="Schleper C."/>
            <person name="Guy L."/>
            <person name="Ettema T.J."/>
        </authorList>
    </citation>
    <scope>NUCLEOTIDE SEQUENCE</scope>
</reference>
<accession>A0A0F9GQ50</accession>
<comment type="caution">
    <text evidence="1">The sequence shown here is derived from an EMBL/GenBank/DDBJ whole genome shotgun (WGS) entry which is preliminary data.</text>
</comment>
<evidence type="ECO:0000313" key="1">
    <source>
        <dbReference type="EMBL" id="KKM00980.1"/>
    </source>
</evidence>